<dbReference type="Gene3D" id="3.90.226.10">
    <property type="entry name" value="2-enoyl-CoA Hydratase, Chain A, domain 1"/>
    <property type="match status" value="1"/>
</dbReference>
<dbReference type="AlphaFoldDB" id="A0A3B0C7K9"/>
<accession>A0A3B0C7K9</accession>
<evidence type="ECO:0000259" key="1">
    <source>
        <dbReference type="SMART" id="SM00245"/>
    </source>
</evidence>
<sequence>MKKILFLFLLATVLSCNSQQKDLEKEQGKFSKIYAQKQYLDDIEELSEKLISTHPQPFEFISKENFFKVVEEKKNAITDKTTFGEFIWHTSEIVANIGCSHTNLGAFIQESEILPVDKIFPLEIRMIEGKMYISNSLINKEKKLEGSEILNINGVSAKSIKDDIYKHISADGGDGRESKKKYFNFFSPYYISYSLNFPENYEVKIAGIKEPIILNKLKEYEFTYEGKEDYSKEYCEDVLCFRTIDDKSTSILTMRTFYYDGEDLLKYRQLLEKSFKELKEKGIKNLIIDLRGNGGGQSFNGAHLLRYLSSETFTYFLRNEYADEEQFNPMNPFENQFEGNIYILQNAGCGSTTGHFLSLVKSNNIATLIGEESGGTYTCNDYSFSLELKNTGITTRIARSTFTTTAENLPKDKGIVPDHNVVQSIQDFLRGQDTVMEYTFDLINAEKN</sequence>
<reference evidence="2 3" key="1">
    <citation type="submission" date="2018-10" db="EMBL/GenBank/DDBJ databases">
        <title>Ulvibacterium marinum gen. nov., sp. nov., a novel marine bacterium of the family Flavobacteriaceae, isolated from a culture of the green alga Ulva prolifera.</title>
        <authorList>
            <person name="Zhang Z."/>
        </authorList>
    </citation>
    <scope>NUCLEOTIDE SEQUENCE [LARGE SCALE GENOMIC DNA]</scope>
    <source>
        <strain evidence="2 3">CCMM003</strain>
    </source>
</reference>
<proteinExistence type="predicted"/>
<dbReference type="GO" id="GO:0006508">
    <property type="term" value="P:proteolysis"/>
    <property type="evidence" value="ECO:0007669"/>
    <property type="project" value="InterPro"/>
</dbReference>
<dbReference type="Pfam" id="PF03572">
    <property type="entry name" value="Peptidase_S41"/>
    <property type="match status" value="1"/>
</dbReference>
<dbReference type="GO" id="GO:0007165">
    <property type="term" value="P:signal transduction"/>
    <property type="evidence" value="ECO:0007669"/>
    <property type="project" value="TreeGrafter"/>
</dbReference>
<dbReference type="GO" id="GO:0004175">
    <property type="term" value="F:endopeptidase activity"/>
    <property type="evidence" value="ECO:0007669"/>
    <property type="project" value="TreeGrafter"/>
</dbReference>
<dbReference type="Proteomes" id="UP000276603">
    <property type="component" value="Unassembled WGS sequence"/>
</dbReference>
<evidence type="ECO:0000313" key="2">
    <source>
        <dbReference type="EMBL" id="RKN79407.1"/>
    </source>
</evidence>
<dbReference type="GO" id="GO:0030288">
    <property type="term" value="C:outer membrane-bounded periplasmic space"/>
    <property type="evidence" value="ECO:0007669"/>
    <property type="project" value="TreeGrafter"/>
</dbReference>
<dbReference type="SUPFAM" id="SSF52096">
    <property type="entry name" value="ClpP/crotonase"/>
    <property type="match status" value="1"/>
</dbReference>
<dbReference type="SMART" id="SM00245">
    <property type="entry name" value="TSPc"/>
    <property type="match status" value="1"/>
</dbReference>
<dbReference type="OrthoDB" id="5732224at2"/>
<dbReference type="GO" id="GO:0008236">
    <property type="term" value="F:serine-type peptidase activity"/>
    <property type="evidence" value="ECO:0007669"/>
    <property type="project" value="InterPro"/>
</dbReference>
<organism evidence="2 3">
    <name type="scientific">Ulvibacterium marinum</name>
    <dbReference type="NCBI Taxonomy" id="2419782"/>
    <lineage>
        <taxon>Bacteria</taxon>
        <taxon>Pseudomonadati</taxon>
        <taxon>Bacteroidota</taxon>
        <taxon>Flavobacteriia</taxon>
        <taxon>Flavobacteriales</taxon>
        <taxon>Flavobacteriaceae</taxon>
        <taxon>Ulvibacterium</taxon>
    </lineage>
</organism>
<dbReference type="EMBL" id="RBCJ01000003">
    <property type="protein sequence ID" value="RKN79407.1"/>
    <property type="molecule type" value="Genomic_DNA"/>
</dbReference>
<dbReference type="PROSITE" id="PS51257">
    <property type="entry name" value="PROKAR_LIPOPROTEIN"/>
    <property type="match status" value="1"/>
</dbReference>
<evidence type="ECO:0000313" key="3">
    <source>
        <dbReference type="Proteomes" id="UP000276603"/>
    </source>
</evidence>
<comment type="caution">
    <text evidence="2">The sequence shown here is derived from an EMBL/GenBank/DDBJ whole genome shotgun (WGS) entry which is preliminary data.</text>
</comment>
<name>A0A3B0C7K9_9FLAO</name>
<dbReference type="InterPro" id="IPR005151">
    <property type="entry name" value="Tail-specific_protease"/>
</dbReference>
<gene>
    <name evidence="2" type="ORF">D7Z94_13925</name>
</gene>
<dbReference type="RefSeq" id="WP_120712221.1">
    <property type="nucleotide sequence ID" value="NZ_RBCJ01000003.1"/>
</dbReference>
<protein>
    <submittedName>
        <fullName evidence="2">Peptidase S41</fullName>
    </submittedName>
</protein>
<dbReference type="InterPro" id="IPR029045">
    <property type="entry name" value="ClpP/crotonase-like_dom_sf"/>
</dbReference>
<keyword evidence="3" id="KW-1185">Reference proteome</keyword>
<dbReference type="PANTHER" id="PTHR32060:SF30">
    <property type="entry name" value="CARBOXY-TERMINAL PROCESSING PROTEASE CTPA"/>
    <property type="match status" value="1"/>
</dbReference>
<feature type="domain" description="Tail specific protease" evidence="1">
    <location>
        <begin position="236"/>
        <end position="422"/>
    </location>
</feature>
<dbReference type="PANTHER" id="PTHR32060">
    <property type="entry name" value="TAIL-SPECIFIC PROTEASE"/>
    <property type="match status" value="1"/>
</dbReference>